<comment type="caution">
    <text evidence="1">The sequence shown here is derived from an EMBL/GenBank/DDBJ whole genome shotgun (WGS) entry which is preliminary data.</text>
</comment>
<dbReference type="PATRIC" id="fig|1469144.10.peg.1416"/>
<organism evidence="1 2">
    <name type="scientific">Carbonactinospora thermoautotrophica</name>
    <dbReference type="NCBI Taxonomy" id="1469144"/>
    <lineage>
        <taxon>Bacteria</taxon>
        <taxon>Bacillati</taxon>
        <taxon>Actinomycetota</taxon>
        <taxon>Actinomycetes</taxon>
        <taxon>Kitasatosporales</taxon>
        <taxon>Carbonactinosporaceae</taxon>
        <taxon>Carbonactinospora</taxon>
    </lineage>
</organism>
<gene>
    <name evidence="1" type="ORF">LI90_1285</name>
</gene>
<evidence type="ECO:0000313" key="1">
    <source>
        <dbReference type="EMBL" id="KWW99646.1"/>
    </source>
</evidence>
<dbReference type="STRING" id="1469144.LI90_1285"/>
<dbReference type="AlphaFoldDB" id="A0A132MP58"/>
<sequence>MDVQEKLDELIGLIENARSVPMSASCIVNRAEVLAMLQDIRDTLPEEINHARMLLSDREAVIEEGRREAERIINGAREAQGSLLSGTEVMREAQLEAQRIVEQARQEAFAIRQEADDYVDQKLANFEVVLNKTLATVQKGRERLSGRQEMDALGEHVQAMDQGGYYDDSTQFDGSQSLYFGQHQ</sequence>
<name>A0A132MP58_9ACTN</name>
<proteinExistence type="predicted"/>
<accession>A0A132MP58</accession>
<protein>
    <recommendedName>
        <fullName evidence="3">Cell division initiation protein</fullName>
    </recommendedName>
</protein>
<dbReference type="Proteomes" id="UP000070188">
    <property type="component" value="Unassembled WGS sequence"/>
</dbReference>
<evidence type="ECO:0000313" key="2">
    <source>
        <dbReference type="Proteomes" id="UP000070188"/>
    </source>
</evidence>
<dbReference type="PANTHER" id="PTHR38010">
    <property type="entry name" value="SLR0848 PROTEIN"/>
    <property type="match status" value="1"/>
</dbReference>
<dbReference type="RefSeq" id="WP_079045982.1">
    <property type="nucleotide sequence ID" value="NZ_CP171739.1"/>
</dbReference>
<dbReference type="PANTHER" id="PTHR38010:SF1">
    <property type="entry name" value="SLR0848 PROTEIN"/>
    <property type="match status" value="1"/>
</dbReference>
<keyword evidence="2" id="KW-1185">Reference proteome</keyword>
<evidence type="ECO:0008006" key="3">
    <source>
        <dbReference type="Google" id="ProtNLM"/>
    </source>
</evidence>
<reference evidence="2" key="1">
    <citation type="submission" date="2015-04" db="EMBL/GenBank/DDBJ databases">
        <title>Physiological reanalysis, assessment of diazotrophy, and genome sequences of multiple isolates of Streptomyces thermoautotrophicus.</title>
        <authorList>
            <person name="MacKellar D.C."/>
            <person name="Lieber L."/>
            <person name="Norman J."/>
            <person name="Bolger A."/>
            <person name="Tobin C."/>
            <person name="Murray J.W."/>
            <person name="Chang R."/>
            <person name="Ford T."/>
            <person name="Nguyen P.Q."/>
            <person name="Woodward J."/>
            <person name="Permingeat H."/>
            <person name="Joshi N.S."/>
            <person name="Silver P.A."/>
            <person name="Usadel B."/>
            <person name="Rutherford A.W."/>
            <person name="Friesen M."/>
            <person name="Prell J."/>
        </authorList>
    </citation>
    <scope>NUCLEOTIDE SEQUENCE [LARGE SCALE GENOMIC DNA]</scope>
    <source>
        <strain evidence="2">H1</strain>
    </source>
</reference>
<dbReference type="OrthoDB" id="3291843at2"/>
<dbReference type="EMBL" id="LAXD01000001">
    <property type="protein sequence ID" value="KWW99646.1"/>
    <property type="molecule type" value="Genomic_DNA"/>
</dbReference>